<keyword evidence="2" id="KW-1185">Reference proteome</keyword>
<gene>
    <name evidence="1" type="ORF">JY572_14090</name>
</gene>
<sequence length="91" mass="9853">MQAGRFISGALLAAGLVMVGCGGPVEEGIEGQDLTSQEEPLPNCNGLNYEYTYYSDATYSTVVGVRGCDCSYWSAWGKITTFREYVSGTCW</sequence>
<dbReference type="Proteomes" id="UP000663090">
    <property type="component" value="Chromosome"/>
</dbReference>
<proteinExistence type="predicted"/>
<reference evidence="1 2" key="1">
    <citation type="submission" date="2021-02" db="EMBL/GenBank/DDBJ databases">
        <title>De Novo genome assembly of isolated myxobacteria.</title>
        <authorList>
            <person name="Stevens D.C."/>
        </authorList>
    </citation>
    <scope>NUCLEOTIDE SEQUENCE [LARGE SCALE GENOMIC DNA]</scope>
    <source>
        <strain evidence="1 2">SCHIC003</strain>
    </source>
</reference>
<evidence type="ECO:0008006" key="3">
    <source>
        <dbReference type="Google" id="ProtNLM"/>
    </source>
</evidence>
<accession>A0ABX7NE77</accession>
<dbReference type="RefSeq" id="WP_206718750.1">
    <property type="nucleotide sequence ID" value="NZ_CP071091.1"/>
</dbReference>
<organism evidence="1 2">
    <name type="scientific">Myxococcus landrumensis</name>
    <dbReference type="NCBI Taxonomy" id="2813577"/>
    <lineage>
        <taxon>Bacteria</taxon>
        <taxon>Pseudomonadati</taxon>
        <taxon>Myxococcota</taxon>
        <taxon>Myxococcia</taxon>
        <taxon>Myxococcales</taxon>
        <taxon>Cystobacterineae</taxon>
        <taxon>Myxococcaceae</taxon>
        <taxon>Myxococcus</taxon>
    </lineage>
</organism>
<dbReference type="PROSITE" id="PS51257">
    <property type="entry name" value="PROKAR_LIPOPROTEIN"/>
    <property type="match status" value="1"/>
</dbReference>
<evidence type="ECO:0000313" key="1">
    <source>
        <dbReference type="EMBL" id="QSQ17115.1"/>
    </source>
</evidence>
<protein>
    <recommendedName>
        <fullName evidence="3">Lipoprotein</fullName>
    </recommendedName>
</protein>
<dbReference type="EMBL" id="CP071091">
    <property type="protein sequence ID" value="QSQ17115.1"/>
    <property type="molecule type" value="Genomic_DNA"/>
</dbReference>
<evidence type="ECO:0000313" key="2">
    <source>
        <dbReference type="Proteomes" id="UP000663090"/>
    </source>
</evidence>
<name>A0ABX7NE77_9BACT</name>